<proteinExistence type="predicted"/>
<dbReference type="AlphaFoldDB" id="X1CYB9"/>
<sequence>LILISKVDLLDLLIEIYGEILIPQAVYNESIKEGKKLKKMDAFLIEKRIDEGKIIVKQIKNFQEKSKLIEDFNIHKGEAEANSGN</sequence>
<comment type="caution">
    <text evidence="1">The sequence shown here is derived from an EMBL/GenBank/DDBJ whole genome shotgun (WGS) entry which is preliminary data.</text>
</comment>
<reference evidence="1" key="1">
    <citation type="journal article" date="2014" name="Front. Microbiol.">
        <title>High frequency of phylogenetically diverse reductive dehalogenase-homologous genes in deep subseafloor sedimentary metagenomes.</title>
        <authorList>
            <person name="Kawai M."/>
            <person name="Futagami T."/>
            <person name="Toyoda A."/>
            <person name="Takaki Y."/>
            <person name="Nishi S."/>
            <person name="Hori S."/>
            <person name="Arai W."/>
            <person name="Tsubouchi T."/>
            <person name="Morono Y."/>
            <person name="Uchiyama I."/>
            <person name="Ito T."/>
            <person name="Fujiyama A."/>
            <person name="Inagaki F."/>
            <person name="Takami H."/>
        </authorList>
    </citation>
    <scope>NUCLEOTIDE SEQUENCE</scope>
    <source>
        <strain evidence="1">Expedition CK06-06</strain>
    </source>
</reference>
<evidence type="ECO:0000313" key="1">
    <source>
        <dbReference type="EMBL" id="GAG97917.1"/>
    </source>
</evidence>
<accession>X1CYB9</accession>
<dbReference type="EMBL" id="BART01022559">
    <property type="protein sequence ID" value="GAG97917.1"/>
    <property type="molecule type" value="Genomic_DNA"/>
</dbReference>
<gene>
    <name evidence="1" type="ORF">S01H4_41275</name>
</gene>
<dbReference type="InterPro" id="IPR021799">
    <property type="entry name" value="PIN-like_prokaryotic"/>
</dbReference>
<organism evidence="1">
    <name type="scientific">marine sediment metagenome</name>
    <dbReference type="NCBI Taxonomy" id="412755"/>
    <lineage>
        <taxon>unclassified sequences</taxon>
        <taxon>metagenomes</taxon>
        <taxon>ecological metagenomes</taxon>
    </lineage>
</organism>
<feature type="non-terminal residue" evidence="1">
    <location>
        <position position="1"/>
    </location>
</feature>
<name>X1CYB9_9ZZZZ</name>
<dbReference type="Pfam" id="PF11848">
    <property type="entry name" value="DUF3368"/>
    <property type="match status" value="1"/>
</dbReference>
<protein>
    <submittedName>
        <fullName evidence="1">Uncharacterized protein</fullName>
    </submittedName>
</protein>